<dbReference type="InterPro" id="IPR012341">
    <property type="entry name" value="6hp_glycosidase-like_sf"/>
</dbReference>
<accession>A0ABT6FDH2</accession>
<name>A0ABT6FDH2_9BACT</name>
<dbReference type="InterPro" id="IPR052566">
    <property type="entry name" value="Non-lysos_glucosylceramidase"/>
</dbReference>
<dbReference type="RefSeq" id="WP_277861856.1">
    <property type="nucleotide sequence ID" value="NZ_JARRAG010000002.1"/>
</dbReference>
<dbReference type="InterPro" id="IPR008928">
    <property type="entry name" value="6-hairpin_glycosidase_sf"/>
</dbReference>
<gene>
    <name evidence="3" type="ORF">PZE19_17190</name>
</gene>
<dbReference type="InterPro" id="IPR024462">
    <property type="entry name" value="GH116_N"/>
</dbReference>
<keyword evidence="3" id="KW-0378">Hydrolase</keyword>
<evidence type="ECO:0000313" key="4">
    <source>
        <dbReference type="Proteomes" id="UP001216907"/>
    </source>
</evidence>
<proteinExistence type="predicted"/>
<evidence type="ECO:0000259" key="2">
    <source>
        <dbReference type="Pfam" id="PF12215"/>
    </source>
</evidence>
<dbReference type="PANTHER" id="PTHR12654">
    <property type="entry name" value="BILE ACID BETA-GLUCOSIDASE-RELATED"/>
    <property type="match status" value="1"/>
</dbReference>
<evidence type="ECO:0000259" key="1">
    <source>
        <dbReference type="Pfam" id="PF04685"/>
    </source>
</evidence>
<reference evidence="3 4" key="1">
    <citation type="submission" date="2023-03" db="EMBL/GenBank/DDBJ databases">
        <title>Paludisphaera mucosa sp. nov. a novel planctomycete from northern fen.</title>
        <authorList>
            <person name="Ivanova A."/>
        </authorList>
    </citation>
    <scope>NUCLEOTIDE SEQUENCE [LARGE SCALE GENOMIC DNA]</scope>
    <source>
        <strain evidence="3 4">Pla2</strain>
    </source>
</reference>
<feature type="domain" description="Glycosyl-hydrolase family 116 N-terminal" evidence="2">
    <location>
        <begin position="46"/>
        <end position="206"/>
    </location>
</feature>
<dbReference type="EC" id="3.2.1.-" evidence="3"/>
<dbReference type="PANTHER" id="PTHR12654:SF4">
    <property type="entry name" value="PB1 DOMAIN-CONTAINING PROTEIN"/>
    <property type="match status" value="1"/>
</dbReference>
<dbReference type="Pfam" id="PF12215">
    <property type="entry name" value="Glyco_hydr_116N"/>
    <property type="match status" value="2"/>
</dbReference>
<dbReference type="InterPro" id="IPR006775">
    <property type="entry name" value="GH116_catalytic"/>
</dbReference>
<keyword evidence="4" id="KW-1185">Reference proteome</keyword>
<dbReference type="Gene3D" id="1.50.10.10">
    <property type="match status" value="1"/>
</dbReference>
<dbReference type="EMBL" id="JARRAG010000002">
    <property type="protein sequence ID" value="MDG3005524.1"/>
    <property type="molecule type" value="Genomic_DNA"/>
</dbReference>
<protein>
    <submittedName>
        <fullName evidence="3">GH116 family glycosyl-hydrolase</fullName>
        <ecNumber evidence="3">3.2.1.-</ecNumber>
    </submittedName>
</protein>
<feature type="domain" description="Glycosyl-hydrolase family 116 catalytic region" evidence="1">
    <location>
        <begin position="607"/>
        <end position="886"/>
    </location>
</feature>
<feature type="domain" description="Glycosyl-hydrolase family 116 N-terminal" evidence="2">
    <location>
        <begin position="429"/>
        <end position="496"/>
    </location>
</feature>
<dbReference type="GO" id="GO:0016798">
    <property type="term" value="F:hydrolase activity, acting on glycosyl bonds"/>
    <property type="evidence" value="ECO:0007669"/>
    <property type="project" value="UniProtKB-KW"/>
</dbReference>
<dbReference type="SUPFAM" id="SSF48208">
    <property type="entry name" value="Six-hairpin glycosidases"/>
    <property type="match status" value="1"/>
</dbReference>
<comment type="caution">
    <text evidence="3">The sequence shown here is derived from an EMBL/GenBank/DDBJ whole genome shotgun (WGS) entry which is preliminary data.</text>
</comment>
<dbReference type="Pfam" id="PF04685">
    <property type="entry name" value="DUF608"/>
    <property type="match status" value="1"/>
</dbReference>
<sequence>MAGPFDGTEFERLVPGDKKLDPEWVRALFARGRPTVYRGVDLDLIGMPIGGICAGQLYLGGDGRLWHWDVFNETIRTNEAHYANPLKPASPVDQGFAVRIKRAESEEVRVLDRKGFADVQFRGEYPIGTVIYEDPSVPVRVTLEAFSPFIPLDVDASSLPATTMNFTVENTSAERLEVELGGWLQNAVCHATGEAREGELVNTVVRDPGLLSLVCRAEAASTKPGSNRPPIVVADFEGTGYGDWTVEGKAFGDRPSAGQGPGQFLKGYEGKGLVNTWTGSDALTGRATSPPFTIERKYVNFLIGGGNHREQTCVNLKVDGRVVQSATGERTDAMTWRSFDVRRFAGKSARIEIVDAHSGDWGHIDADQIVQEDEARNGYGPVEKRRDYGTMSLALLAATDRDQCRPATPAGSPADGLFGAALPPRAPFGSKLVGSIVRHMILRPGEKQSAAFVVAWHFPNLSLPDTKLPKDLGRFYATRFQDAHAVARHVSTHWDRLDRETRLWRDVWYDSTLPFWLLDRTFANTSVLASSTCHRFRDGRFYGWEGVGCCAGTCTHVWHYAQAVGRLFPELERILRERVDYADGIGFDPKTGAISHRAEEPVGPAIDGQAGNILRAYREHQTSIDGKFLERLWPKVKRSLEYLIGHDSDGDGVLDGGQHNTLDASWFGEVPWLSSLYLAALKAGEAMARERGDVAFADRCREIAARGASNLEKLLWNDDFGYFVQRADPAHAMAVGSYDGCEIDQVFGQHWAFQVGLGRVLDEGRVRQALRSLWKYNFTPDVGPYREAYKAGRWYAMPGEAGLLMVTFPKSPRPPIDDPSGGWSAIYFNECMNGFEYQAAGHMIWEGLVQEGLAITRALHDRYDASRRNPWNEVECGDHYARSMASHGVFLATCGFEYHGPKGRIAFKPAIGADDFRAPFTAAEGWGTFSQRRDHDALSATLDVRWGRLALRSLDLNLGGRRQEVHAVASLGGVPIDGVVVRPAARSGVIELDFPVEVLVEPGRPLSTRIEHRAATRR</sequence>
<organism evidence="3 4">
    <name type="scientific">Paludisphaera mucosa</name>
    <dbReference type="NCBI Taxonomy" id="3030827"/>
    <lineage>
        <taxon>Bacteria</taxon>
        <taxon>Pseudomonadati</taxon>
        <taxon>Planctomycetota</taxon>
        <taxon>Planctomycetia</taxon>
        <taxon>Isosphaerales</taxon>
        <taxon>Isosphaeraceae</taxon>
        <taxon>Paludisphaera</taxon>
    </lineage>
</organism>
<keyword evidence="3" id="KW-0326">Glycosidase</keyword>
<dbReference type="Proteomes" id="UP001216907">
    <property type="component" value="Unassembled WGS sequence"/>
</dbReference>
<evidence type="ECO:0000313" key="3">
    <source>
        <dbReference type="EMBL" id="MDG3005524.1"/>
    </source>
</evidence>